<protein>
    <submittedName>
        <fullName evidence="8">Anaerobic ribonucleoside-triphosphate reductase activating protein</fullName>
    </submittedName>
</protein>
<dbReference type="InterPro" id="IPR034457">
    <property type="entry name" value="Organic_radical-activating"/>
</dbReference>
<feature type="domain" description="Radical SAM core" evidence="7">
    <location>
        <begin position="16"/>
        <end position="230"/>
    </location>
</feature>
<dbReference type="InterPro" id="IPR007197">
    <property type="entry name" value="rSAM"/>
</dbReference>
<evidence type="ECO:0000256" key="6">
    <source>
        <dbReference type="ARBA" id="ARBA00023014"/>
    </source>
</evidence>
<dbReference type="CDD" id="cd01335">
    <property type="entry name" value="Radical_SAM"/>
    <property type="match status" value="1"/>
</dbReference>
<reference evidence="8 9" key="1">
    <citation type="submission" date="2022-11" db="EMBL/GenBank/DDBJ databases">
        <title>Spartinivicinus poritis sp. nov., isolated from scleractinian coral Porites lutea.</title>
        <authorList>
            <person name="Zhang G."/>
            <person name="Cai L."/>
            <person name="Wei Q."/>
        </authorList>
    </citation>
    <scope>NUCLEOTIDE SEQUENCE [LARGE SCALE GENOMIC DNA]</scope>
    <source>
        <strain evidence="8 9">A2-2</strain>
    </source>
</reference>
<dbReference type="SFLD" id="SFLDG01094">
    <property type="entry name" value="Uncharacterised_Radical_SAM_Su"/>
    <property type="match status" value="1"/>
</dbReference>
<comment type="caution">
    <text evidence="8">The sequence shown here is derived from an EMBL/GenBank/DDBJ whole genome shotgun (WGS) entry which is preliminary data.</text>
</comment>
<dbReference type="InterPro" id="IPR058240">
    <property type="entry name" value="rSAM_sf"/>
</dbReference>
<dbReference type="RefSeq" id="WP_274689234.1">
    <property type="nucleotide sequence ID" value="NZ_JAPMOU010000015.1"/>
</dbReference>
<keyword evidence="3" id="KW-0949">S-adenosyl-L-methionine</keyword>
<gene>
    <name evidence="8" type="ORF">ORQ98_12990</name>
</gene>
<organism evidence="8 9">
    <name type="scientific">Spartinivicinus poritis</name>
    <dbReference type="NCBI Taxonomy" id="2994640"/>
    <lineage>
        <taxon>Bacteria</taxon>
        <taxon>Pseudomonadati</taxon>
        <taxon>Pseudomonadota</taxon>
        <taxon>Gammaproteobacteria</taxon>
        <taxon>Oceanospirillales</taxon>
        <taxon>Zooshikellaceae</taxon>
        <taxon>Spartinivicinus</taxon>
    </lineage>
</organism>
<dbReference type="PROSITE" id="PS51918">
    <property type="entry name" value="RADICAL_SAM"/>
    <property type="match status" value="1"/>
</dbReference>
<evidence type="ECO:0000259" key="7">
    <source>
        <dbReference type="PROSITE" id="PS51918"/>
    </source>
</evidence>
<dbReference type="InterPro" id="IPR013785">
    <property type="entry name" value="Aldolase_TIM"/>
</dbReference>
<keyword evidence="6" id="KW-0411">Iron-sulfur</keyword>
<evidence type="ECO:0000256" key="4">
    <source>
        <dbReference type="ARBA" id="ARBA00022723"/>
    </source>
</evidence>
<dbReference type="SUPFAM" id="SSF102114">
    <property type="entry name" value="Radical SAM enzymes"/>
    <property type="match status" value="1"/>
</dbReference>
<dbReference type="Gene3D" id="3.20.20.70">
    <property type="entry name" value="Aldolase class I"/>
    <property type="match status" value="1"/>
</dbReference>
<name>A0ABT5UCS2_9GAMM</name>
<dbReference type="PANTHER" id="PTHR30352">
    <property type="entry name" value="PYRUVATE FORMATE-LYASE-ACTIVATING ENZYME"/>
    <property type="match status" value="1"/>
</dbReference>
<dbReference type="EMBL" id="JAPMOU010000015">
    <property type="protein sequence ID" value="MDE1462884.1"/>
    <property type="molecule type" value="Genomic_DNA"/>
</dbReference>
<dbReference type="InterPro" id="IPR012840">
    <property type="entry name" value="NrdG2"/>
</dbReference>
<evidence type="ECO:0000313" key="8">
    <source>
        <dbReference type="EMBL" id="MDE1462884.1"/>
    </source>
</evidence>
<evidence type="ECO:0000256" key="5">
    <source>
        <dbReference type="ARBA" id="ARBA00023004"/>
    </source>
</evidence>
<keyword evidence="9" id="KW-1185">Reference proteome</keyword>
<evidence type="ECO:0000313" key="9">
    <source>
        <dbReference type="Proteomes" id="UP001528823"/>
    </source>
</evidence>
<evidence type="ECO:0000256" key="1">
    <source>
        <dbReference type="ARBA" id="ARBA00001966"/>
    </source>
</evidence>
<dbReference type="SFLD" id="SFLDG01067">
    <property type="entry name" value="SPASM/twitch_domain_containing"/>
    <property type="match status" value="1"/>
</dbReference>
<sequence>MREVRIGGITPLTTIDFPDHLATVLYCQGCNLRCQYCHNPELINITSGQYAWQTIQQFLKRRIGLVEAVVFSGGEPLIQNNLVEAIQWCKQQGFKVGIHTSGSIPKRFTSILSLVDWVGFDFKSPPHLATTITGSKVYYKKCMTSLTQLLESNTPYEIRTTINYQLINPEDLLIMAKILASHKVKQWVLQPFKPGNILNTDLNQQSNHYDLELLLPKLKLYITDTKIRSY</sequence>
<keyword evidence="4" id="KW-0479">Metal-binding</keyword>
<dbReference type="NCBIfam" id="TIGR02495">
    <property type="entry name" value="NrdG2"/>
    <property type="match status" value="1"/>
</dbReference>
<evidence type="ECO:0000256" key="2">
    <source>
        <dbReference type="ARBA" id="ARBA00022485"/>
    </source>
</evidence>
<dbReference type="PANTHER" id="PTHR30352:SF13">
    <property type="entry name" value="GLYCYL-RADICAL ENZYME ACTIVATING ENZYME YJJW-RELATED"/>
    <property type="match status" value="1"/>
</dbReference>
<comment type="cofactor">
    <cofactor evidence="1">
        <name>[4Fe-4S] cluster</name>
        <dbReference type="ChEBI" id="CHEBI:49883"/>
    </cofactor>
</comment>
<dbReference type="Proteomes" id="UP001528823">
    <property type="component" value="Unassembled WGS sequence"/>
</dbReference>
<accession>A0ABT5UCS2</accession>
<keyword evidence="5" id="KW-0408">Iron</keyword>
<proteinExistence type="predicted"/>
<evidence type="ECO:0000256" key="3">
    <source>
        <dbReference type="ARBA" id="ARBA00022691"/>
    </source>
</evidence>
<dbReference type="SFLD" id="SFLDS00029">
    <property type="entry name" value="Radical_SAM"/>
    <property type="match status" value="1"/>
</dbReference>
<dbReference type="Pfam" id="PF04055">
    <property type="entry name" value="Radical_SAM"/>
    <property type="match status" value="1"/>
</dbReference>
<keyword evidence="2" id="KW-0004">4Fe-4S</keyword>